<reference evidence="2" key="1">
    <citation type="submission" date="2016-10" db="EMBL/GenBank/DDBJ databases">
        <authorList>
            <person name="Varghese N."/>
            <person name="Submissions S."/>
        </authorList>
    </citation>
    <scope>NUCLEOTIDE SEQUENCE [LARGE SCALE GENOMIC DNA]</scope>
    <source>
        <strain evidence="2">DSM 16858</strain>
    </source>
</reference>
<dbReference type="Proteomes" id="UP000199181">
    <property type="component" value="Unassembled WGS sequence"/>
</dbReference>
<name>A0A1I0GPY3_9BACT</name>
<gene>
    <name evidence="1" type="ORF">SAMN05443639_104113</name>
</gene>
<keyword evidence="2" id="KW-1185">Reference proteome</keyword>
<sequence>MAGQSRTTKVLEGALDWVKRLPSALAKDVTVDVGHKRMRLSHTRVEALTRQALRHVKALELRAWESRPEVYDVRLAVSGWRLRVEATLEQVELSSGRYKLWLRTPGKVELEESLTASALMGVLRAGAGNEAVRVLAGKLLPPGLRWNGQVLEVEGKLPAHGVVPARLFDTSSLVLSAEHDGEGLWLSAEAWPGLMDLLQAVFSAELPRRPPRD</sequence>
<evidence type="ECO:0000313" key="1">
    <source>
        <dbReference type="EMBL" id="SET73361.1"/>
    </source>
</evidence>
<dbReference type="AlphaFoldDB" id="A0A1I0GPY3"/>
<proteinExistence type="predicted"/>
<dbReference type="RefSeq" id="WP_093518717.1">
    <property type="nucleotide sequence ID" value="NZ_FOIJ01000004.1"/>
</dbReference>
<protein>
    <submittedName>
        <fullName evidence="1">Uncharacterized protein</fullName>
    </submittedName>
</protein>
<organism evidence="1 2">
    <name type="scientific">Stigmatella erecta</name>
    <dbReference type="NCBI Taxonomy" id="83460"/>
    <lineage>
        <taxon>Bacteria</taxon>
        <taxon>Pseudomonadati</taxon>
        <taxon>Myxococcota</taxon>
        <taxon>Myxococcia</taxon>
        <taxon>Myxococcales</taxon>
        <taxon>Cystobacterineae</taxon>
        <taxon>Archangiaceae</taxon>
        <taxon>Stigmatella</taxon>
    </lineage>
</organism>
<dbReference type="EMBL" id="FOIJ01000004">
    <property type="protein sequence ID" value="SET73361.1"/>
    <property type="molecule type" value="Genomic_DNA"/>
</dbReference>
<accession>A0A1I0GPY3</accession>
<evidence type="ECO:0000313" key="2">
    <source>
        <dbReference type="Proteomes" id="UP000199181"/>
    </source>
</evidence>